<protein>
    <submittedName>
        <fullName evidence="1">Uncharacterized protein</fullName>
    </submittedName>
</protein>
<gene>
    <name evidence="1" type="ORF">PoB_002523200</name>
</gene>
<dbReference type="Proteomes" id="UP000735302">
    <property type="component" value="Unassembled WGS sequence"/>
</dbReference>
<keyword evidence="2" id="KW-1185">Reference proteome</keyword>
<organism evidence="1 2">
    <name type="scientific">Plakobranchus ocellatus</name>
    <dbReference type="NCBI Taxonomy" id="259542"/>
    <lineage>
        <taxon>Eukaryota</taxon>
        <taxon>Metazoa</taxon>
        <taxon>Spiralia</taxon>
        <taxon>Lophotrochozoa</taxon>
        <taxon>Mollusca</taxon>
        <taxon>Gastropoda</taxon>
        <taxon>Heterobranchia</taxon>
        <taxon>Euthyneura</taxon>
        <taxon>Panpulmonata</taxon>
        <taxon>Sacoglossa</taxon>
        <taxon>Placobranchoidea</taxon>
        <taxon>Plakobranchidae</taxon>
        <taxon>Plakobranchus</taxon>
    </lineage>
</organism>
<accession>A0AAV3ZVN2</accession>
<comment type="caution">
    <text evidence="1">The sequence shown here is derived from an EMBL/GenBank/DDBJ whole genome shotgun (WGS) entry which is preliminary data.</text>
</comment>
<name>A0AAV3ZVN2_9GAST</name>
<sequence length="77" mass="8255">MLSDDPLPAMDSINYYLKPVVLRKDGVVNYLLQSLGMFQSRLCVGSGNAGTGELVLKSVWALAQGLNTSICAQLTHA</sequence>
<evidence type="ECO:0000313" key="2">
    <source>
        <dbReference type="Proteomes" id="UP000735302"/>
    </source>
</evidence>
<dbReference type="AlphaFoldDB" id="A0AAV3ZVN2"/>
<evidence type="ECO:0000313" key="1">
    <source>
        <dbReference type="EMBL" id="GFN98726.1"/>
    </source>
</evidence>
<dbReference type="EMBL" id="BLXT01002861">
    <property type="protein sequence ID" value="GFN98726.1"/>
    <property type="molecule type" value="Genomic_DNA"/>
</dbReference>
<reference evidence="1 2" key="1">
    <citation type="journal article" date="2021" name="Elife">
        <title>Chloroplast acquisition without the gene transfer in kleptoplastic sea slugs, Plakobranchus ocellatus.</title>
        <authorList>
            <person name="Maeda T."/>
            <person name="Takahashi S."/>
            <person name="Yoshida T."/>
            <person name="Shimamura S."/>
            <person name="Takaki Y."/>
            <person name="Nagai Y."/>
            <person name="Toyoda A."/>
            <person name="Suzuki Y."/>
            <person name="Arimoto A."/>
            <person name="Ishii H."/>
            <person name="Satoh N."/>
            <person name="Nishiyama T."/>
            <person name="Hasebe M."/>
            <person name="Maruyama T."/>
            <person name="Minagawa J."/>
            <person name="Obokata J."/>
            <person name="Shigenobu S."/>
        </authorList>
    </citation>
    <scope>NUCLEOTIDE SEQUENCE [LARGE SCALE GENOMIC DNA]</scope>
</reference>
<proteinExistence type="predicted"/>